<organism evidence="1">
    <name type="scientific">Anguilla anguilla</name>
    <name type="common">European freshwater eel</name>
    <name type="synonym">Muraena anguilla</name>
    <dbReference type="NCBI Taxonomy" id="7936"/>
    <lineage>
        <taxon>Eukaryota</taxon>
        <taxon>Metazoa</taxon>
        <taxon>Chordata</taxon>
        <taxon>Craniata</taxon>
        <taxon>Vertebrata</taxon>
        <taxon>Euteleostomi</taxon>
        <taxon>Actinopterygii</taxon>
        <taxon>Neopterygii</taxon>
        <taxon>Teleostei</taxon>
        <taxon>Anguilliformes</taxon>
        <taxon>Anguillidae</taxon>
        <taxon>Anguilla</taxon>
    </lineage>
</organism>
<evidence type="ECO:0000313" key="1">
    <source>
        <dbReference type="EMBL" id="JAH86236.1"/>
    </source>
</evidence>
<accession>A0A0E9W7H0</accession>
<reference evidence="1" key="1">
    <citation type="submission" date="2014-11" db="EMBL/GenBank/DDBJ databases">
        <authorList>
            <person name="Amaro Gonzalez C."/>
        </authorList>
    </citation>
    <scope>NUCLEOTIDE SEQUENCE</scope>
</reference>
<dbReference type="AlphaFoldDB" id="A0A0E9W7H0"/>
<dbReference type="EMBL" id="GBXM01022341">
    <property type="protein sequence ID" value="JAH86236.1"/>
    <property type="molecule type" value="Transcribed_RNA"/>
</dbReference>
<reference evidence="1" key="2">
    <citation type="journal article" date="2015" name="Fish Shellfish Immunol.">
        <title>Early steps in the European eel (Anguilla anguilla)-Vibrio vulnificus interaction in the gills: Role of the RtxA13 toxin.</title>
        <authorList>
            <person name="Callol A."/>
            <person name="Pajuelo D."/>
            <person name="Ebbesson L."/>
            <person name="Teles M."/>
            <person name="MacKenzie S."/>
            <person name="Amaro C."/>
        </authorList>
    </citation>
    <scope>NUCLEOTIDE SEQUENCE</scope>
</reference>
<proteinExistence type="predicted"/>
<sequence>MEVFFFSPERFHTVSKVWMFTNASGMIKEKKKKDEGRYAAWQQ</sequence>
<name>A0A0E9W7H0_ANGAN</name>
<protein>
    <submittedName>
        <fullName evidence="1">Uncharacterized protein</fullName>
    </submittedName>
</protein>